<feature type="domain" description="HD/PDEase" evidence="7">
    <location>
        <begin position="40"/>
        <end position="169"/>
    </location>
</feature>
<keyword evidence="5" id="KW-0408">Iron</keyword>
<dbReference type="GO" id="GO:0008803">
    <property type="term" value="F:bis(5'-nucleosyl)-tetraphosphatase (symmetrical) activity"/>
    <property type="evidence" value="ECO:0007669"/>
    <property type="project" value="UniProtKB-EC"/>
</dbReference>
<dbReference type="NCBIfam" id="TIGR00277">
    <property type="entry name" value="HDIG"/>
    <property type="match status" value="1"/>
</dbReference>
<dbReference type="Proteomes" id="UP000000954">
    <property type="component" value="Chromosome"/>
</dbReference>
<evidence type="ECO:0000313" key="8">
    <source>
        <dbReference type="EMBL" id="ACU94317.1"/>
    </source>
</evidence>
<evidence type="ECO:0000259" key="7">
    <source>
        <dbReference type="SMART" id="SM00471"/>
    </source>
</evidence>
<keyword evidence="2" id="KW-0479">Metal-binding</keyword>
<dbReference type="PANTHER" id="PTHR35795">
    <property type="entry name" value="SLR1885 PROTEIN"/>
    <property type="match status" value="1"/>
</dbReference>
<dbReference type="Gene3D" id="1.10.3210.10">
    <property type="entry name" value="Hypothetical protein af1432"/>
    <property type="match status" value="1"/>
</dbReference>
<evidence type="ECO:0000256" key="3">
    <source>
        <dbReference type="ARBA" id="ARBA00022741"/>
    </source>
</evidence>
<proteinExistence type="predicted"/>
<dbReference type="Pfam" id="PF01966">
    <property type="entry name" value="HD"/>
    <property type="match status" value="1"/>
</dbReference>
<dbReference type="NCBIfam" id="TIGR00488">
    <property type="entry name" value="bis(5'-nucleosyl)-tetraphosphatase (symmetrical) YqeK"/>
    <property type="match status" value="1"/>
</dbReference>
<evidence type="ECO:0000256" key="6">
    <source>
        <dbReference type="ARBA" id="ARBA00049417"/>
    </source>
</evidence>
<comment type="catalytic activity">
    <reaction evidence="6">
        <text>P(1),P(4)-bis(5'-adenosyl) tetraphosphate + H2O = 2 ADP + 2 H(+)</text>
        <dbReference type="Rhea" id="RHEA:24252"/>
        <dbReference type="ChEBI" id="CHEBI:15377"/>
        <dbReference type="ChEBI" id="CHEBI:15378"/>
        <dbReference type="ChEBI" id="CHEBI:58141"/>
        <dbReference type="ChEBI" id="CHEBI:456216"/>
        <dbReference type="EC" id="3.6.1.41"/>
    </reaction>
</comment>
<dbReference type="SUPFAM" id="SSF109604">
    <property type="entry name" value="HD-domain/PDEase-like"/>
    <property type="match status" value="1"/>
</dbReference>
<organism evidence="8 9">
    <name type="scientific">Cryptobacterium curtum (strain ATCC 700683 / DSM 15641 / CCUG 43107 / 12-3)</name>
    <dbReference type="NCBI Taxonomy" id="469378"/>
    <lineage>
        <taxon>Bacteria</taxon>
        <taxon>Bacillati</taxon>
        <taxon>Actinomycetota</taxon>
        <taxon>Coriobacteriia</taxon>
        <taxon>Eggerthellales</taxon>
        <taxon>Eggerthellaceae</taxon>
        <taxon>Cryptobacterium</taxon>
    </lineage>
</organism>
<dbReference type="InterPro" id="IPR003607">
    <property type="entry name" value="HD/PDEase_dom"/>
</dbReference>
<dbReference type="KEGG" id="ccu:Ccur_06000"/>
<dbReference type="InterPro" id="IPR006674">
    <property type="entry name" value="HD_domain"/>
</dbReference>
<keyword evidence="4" id="KW-0378">Hydrolase</keyword>
<dbReference type="GO" id="GO:0000166">
    <property type="term" value="F:nucleotide binding"/>
    <property type="evidence" value="ECO:0007669"/>
    <property type="project" value="UniProtKB-KW"/>
</dbReference>
<dbReference type="InterPro" id="IPR005249">
    <property type="entry name" value="YqeK"/>
</dbReference>
<dbReference type="PANTHER" id="PTHR35795:SF1">
    <property type="entry name" value="BIS(5'-NUCLEOSYL)-TETRAPHOSPHATASE, SYMMETRICAL"/>
    <property type="match status" value="1"/>
</dbReference>
<dbReference type="STRING" id="469378.Ccur_06000"/>
<reference evidence="8 9" key="1">
    <citation type="journal article" date="2009" name="Stand. Genomic Sci.">
        <title>Complete genome sequence of Cryptobacterium curtum type strain (12-3).</title>
        <authorList>
            <person name="Mavrommatis K."/>
            <person name="Pukall R."/>
            <person name="Rohde C."/>
            <person name="Chen F."/>
            <person name="Sims D."/>
            <person name="Brettin T."/>
            <person name="Kuske C."/>
            <person name="Detter J.C."/>
            <person name="Han C."/>
            <person name="Lapidus A."/>
            <person name="Copeland A."/>
            <person name="Glavina Del Rio T."/>
            <person name="Nolan M."/>
            <person name="Lucas S."/>
            <person name="Tice H."/>
            <person name="Cheng J.F."/>
            <person name="Bruce D."/>
            <person name="Goodwin L."/>
            <person name="Pitluck S."/>
            <person name="Ovchinnikova G."/>
            <person name="Pati A."/>
            <person name="Ivanova N."/>
            <person name="Chen A."/>
            <person name="Palaniappan K."/>
            <person name="Chain P."/>
            <person name="D'haeseleer P."/>
            <person name="Goker M."/>
            <person name="Bristow J."/>
            <person name="Eisen J.A."/>
            <person name="Markowitz V."/>
            <person name="Hugenholtz P."/>
            <person name="Rohde M."/>
            <person name="Klenk H.P."/>
            <person name="Kyrpides N.C."/>
        </authorList>
    </citation>
    <scope>NUCLEOTIDE SEQUENCE [LARGE SCALE GENOMIC DNA]</scope>
    <source>
        <strain evidence="9">ATCC 700683 / DSM 15641 / 12-3</strain>
    </source>
</reference>
<sequence length="230" mass="25946">MLLERVATLISEEHLLLPDTANPWSKENYQYLKHQLKERVSPRRFKHSKGVAKTARALARCYGFDADKARIAGILHDWDKGLNNEAVRARVTELGLTIDPMVVRDMPWLLHGPTAAAALERACPELGSEVFSAIAHHTSGTADMRLLDCIIYLADIIEPNRTYGDADGIEHLRSLVGKVSLEQLYFEAFKYTLAFLVDQERLLYPGTIDIWNALMARFGDLARMKRAGQL</sequence>
<dbReference type="CDD" id="cd00077">
    <property type="entry name" value="HDc"/>
    <property type="match status" value="1"/>
</dbReference>
<dbReference type="HOGENOM" id="CLU_089580_1_2_11"/>
<evidence type="ECO:0000256" key="2">
    <source>
        <dbReference type="ARBA" id="ARBA00022723"/>
    </source>
</evidence>
<dbReference type="InterPro" id="IPR051094">
    <property type="entry name" value="Diverse_Catalytic_Enzymes"/>
</dbReference>
<keyword evidence="3" id="KW-0547">Nucleotide-binding</keyword>
<dbReference type="EC" id="3.6.1.41" evidence="1"/>
<name>C7MN27_CRYCD</name>
<evidence type="ECO:0000313" key="9">
    <source>
        <dbReference type="Proteomes" id="UP000000954"/>
    </source>
</evidence>
<protein>
    <recommendedName>
        <fullName evidence="1">bis(5'-nucleosyl)-tetraphosphatase (symmetrical)</fullName>
        <ecNumber evidence="1">3.6.1.41</ecNumber>
    </recommendedName>
</protein>
<dbReference type="InterPro" id="IPR006675">
    <property type="entry name" value="HDIG_dom"/>
</dbReference>
<evidence type="ECO:0000256" key="5">
    <source>
        <dbReference type="ARBA" id="ARBA00023004"/>
    </source>
</evidence>
<dbReference type="GO" id="GO:0046872">
    <property type="term" value="F:metal ion binding"/>
    <property type="evidence" value="ECO:0007669"/>
    <property type="project" value="UniProtKB-KW"/>
</dbReference>
<keyword evidence="9" id="KW-1185">Reference proteome</keyword>
<dbReference type="SMART" id="SM00471">
    <property type="entry name" value="HDc"/>
    <property type="match status" value="1"/>
</dbReference>
<accession>C7MN27</accession>
<dbReference type="AlphaFoldDB" id="C7MN27"/>
<dbReference type="eggNOG" id="COG1713">
    <property type="taxonomic scope" value="Bacteria"/>
</dbReference>
<gene>
    <name evidence="8" type="ordered locus">Ccur_06000</name>
</gene>
<evidence type="ECO:0000256" key="4">
    <source>
        <dbReference type="ARBA" id="ARBA00022801"/>
    </source>
</evidence>
<evidence type="ECO:0000256" key="1">
    <source>
        <dbReference type="ARBA" id="ARBA00012506"/>
    </source>
</evidence>
<dbReference type="EMBL" id="CP001682">
    <property type="protein sequence ID" value="ACU94317.1"/>
    <property type="molecule type" value="Genomic_DNA"/>
</dbReference>